<gene>
    <name evidence="3" type="ORF">PM3016_3998</name>
</gene>
<dbReference type="HOGENOM" id="CLU_446072_0_0_9"/>
<dbReference type="PROSITE" id="PS50887">
    <property type="entry name" value="GGDEF"/>
    <property type="match status" value="1"/>
</dbReference>
<dbReference type="AlphaFoldDB" id="H6NI11"/>
<dbReference type="Pfam" id="PF00990">
    <property type="entry name" value="GGDEF"/>
    <property type="match status" value="1"/>
</dbReference>
<dbReference type="PANTHER" id="PTHR46663:SF2">
    <property type="entry name" value="GGDEF DOMAIN-CONTAINING PROTEIN"/>
    <property type="match status" value="1"/>
</dbReference>
<dbReference type="KEGG" id="pmq:PM3016_3998"/>
<accession>H6NI11</accession>
<sequence>MLWNSGMISNKLQPALILLLLSLLADWFSIPMLYGLQYHFSSVFIILALYLVGGRAAILISALVAWSNYFLLEMPLFNSGIVIVEAVVLAAVVRVRKGSVFLFDLCFWFAAGMGTLIGWYLFTGTAFHGDVMLHVFGYSVNGAGNALAAEIVLTYLPILPWSFVQRQYKPIPLQQILVHLAISGLVFPFICFMIVTGISQNHMINLRAHQMAESTSNTIKEQLKSWGAMEYRALELQDIIQLGKLDAMVDHSAFPSARVVVSNDNGDILADSSGAAEPKWDWRTGGTIYQYDDSLYLWLPVKRQFIEPSVWREAFYLYESTVDGGTGIRISVKIPVSLLLADAEGIYTLDFVLILLYILLVLSTSNGISRFIVHFLVKLTHETTGLPDKMTAHFEISVQNSHIMEFDRLHENFRQMALKLKAMFAEAVHMNAVLKEQADQIKQSEIRFQQLAFTDALTNIPNRLYFHSCLKELLEQPHAYGALLFMDLNQFKRINDTHGHEAGDALLQHAALLLTQAAGEGTVCRLGGDEFVIILPAAGSQEIERTAAHILERFNEPLAYQGLLLQPRTSIGIARFPSDADRPEELLNLADRAMYRAKQRGSGIEWYRDPDREREGRT</sequence>
<dbReference type="STRING" id="1116391.PM3016_3998"/>
<keyword evidence="1" id="KW-1133">Transmembrane helix</keyword>
<feature type="transmembrane region" description="Helical" evidence="1">
    <location>
        <begin position="142"/>
        <end position="164"/>
    </location>
</feature>
<dbReference type="CDD" id="cd01949">
    <property type="entry name" value="GGDEF"/>
    <property type="match status" value="1"/>
</dbReference>
<feature type="transmembrane region" description="Helical" evidence="1">
    <location>
        <begin position="76"/>
        <end position="93"/>
    </location>
</feature>
<keyword evidence="1" id="KW-0812">Transmembrane</keyword>
<evidence type="ECO:0000313" key="4">
    <source>
        <dbReference type="Proteomes" id="UP000007523"/>
    </source>
</evidence>
<evidence type="ECO:0000313" key="3">
    <source>
        <dbReference type="EMBL" id="AFC30782.1"/>
    </source>
</evidence>
<name>H6NI11_9BACL</name>
<evidence type="ECO:0000256" key="1">
    <source>
        <dbReference type="SAM" id="Phobius"/>
    </source>
</evidence>
<dbReference type="InterPro" id="IPR052163">
    <property type="entry name" value="DGC-Regulatory_Protein"/>
</dbReference>
<dbReference type="Gene3D" id="3.30.70.270">
    <property type="match status" value="1"/>
</dbReference>
<dbReference type="PANTHER" id="PTHR46663">
    <property type="entry name" value="DIGUANYLATE CYCLASE DGCT-RELATED"/>
    <property type="match status" value="1"/>
</dbReference>
<protein>
    <recommendedName>
        <fullName evidence="2">GGDEF domain-containing protein</fullName>
    </recommendedName>
</protein>
<organism evidence="3 4">
    <name type="scientific">Paenibacillus mucilaginosus 3016</name>
    <dbReference type="NCBI Taxonomy" id="1116391"/>
    <lineage>
        <taxon>Bacteria</taxon>
        <taxon>Bacillati</taxon>
        <taxon>Bacillota</taxon>
        <taxon>Bacilli</taxon>
        <taxon>Bacillales</taxon>
        <taxon>Paenibacillaceae</taxon>
        <taxon>Paenibacillus</taxon>
    </lineage>
</organism>
<dbReference type="SUPFAM" id="SSF55073">
    <property type="entry name" value="Nucleotide cyclase"/>
    <property type="match status" value="1"/>
</dbReference>
<dbReference type="Proteomes" id="UP000007523">
    <property type="component" value="Chromosome"/>
</dbReference>
<reference evidence="3 4" key="1">
    <citation type="journal article" date="2012" name="J. Bacteriol.">
        <title>Complete Genome Sequence of Paenibacillus mucilaginosus 3016, a Bacterium Functional as Microbial Fertilizer.</title>
        <authorList>
            <person name="Ma M."/>
            <person name="Wang Z."/>
            <person name="Li L."/>
            <person name="Jiang X."/>
            <person name="Guan D."/>
            <person name="Cao F."/>
            <person name="Chen H."/>
            <person name="Wang X."/>
            <person name="Shen D."/>
            <person name="Du B."/>
            <person name="Li J."/>
        </authorList>
    </citation>
    <scope>NUCLEOTIDE SEQUENCE [LARGE SCALE GENOMIC DNA]</scope>
    <source>
        <strain evidence="3 4">3016</strain>
    </source>
</reference>
<evidence type="ECO:0000259" key="2">
    <source>
        <dbReference type="PROSITE" id="PS50887"/>
    </source>
</evidence>
<feature type="domain" description="GGDEF" evidence="2">
    <location>
        <begin position="479"/>
        <end position="610"/>
    </location>
</feature>
<dbReference type="InterPro" id="IPR043128">
    <property type="entry name" value="Rev_trsase/Diguanyl_cyclase"/>
</dbReference>
<proteinExistence type="predicted"/>
<dbReference type="InterPro" id="IPR029787">
    <property type="entry name" value="Nucleotide_cyclase"/>
</dbReference>
<keyword evidence="1" id="KW-0472">Membrane</keyword>
<feature type="transmembrane region" description="Helical" evidence="1">
    <location>
        <begin position="176"/>
        <end position="198"/>
    </location>
</feature>
<feature type="transmembrane region" description="Helical" evidence="1">
    <location>
        <begin position="100"/>
        <end position="122"/>
    </location>
</feature>
<dbReference type="SMART" id="SM00267">
    <property type="entry name" value="GGDEF"/>
    <property type="match status" value="1"/>
</dbReference>
<keyword evidence="4" id="KW-1185">Reference proteome</keyword>
<dbReference type="NCBIfam" id="TIGR00254">
    <property type="entry name" value="GGDEF"/>
    <property type="match status" value="1"/>
</dbReference>
<dbReference type="EMBL" id="CP003235">
    <property type="protein sequence ID" value="AFC30782.1"/>
    <property type="molecule type" value="Genomic_DNA"/>
</dbReference>
<feature type="transmembrane region" description="Helical" evidence="1">
    <location>
        <begin position="43"/>
        <end position="64"/>
    </location>
</feature>
<feature type="transmembrane region" description="Helical" evidence="1">
    <location>
        <begin position="12"/>
        <end position="36"/>
    </location>
</feature>
<dbReference type="InterPro" id="IPR000160">
    <property type="entry name" value="GGDEF_dom"/>
</dbReference>